<reference evidence="1 2" key="1">
    <citation type="submission" date="2021-07" db="EMBL/GenBank/DDBJ databases">
        <authorList>
            <person name="Palmer J.M."/>
        </authorList>
    </citation>
    <scope>NUCLEOTIDE SEQUENCE [LARGE SCALE GENOMIC DNA]</scope>
    <source>
        <strain evidence="1 2">AT_MEX2019</strain>
        <tissue evidence="1">Muscle</tissue>
    </source>
</reference>
<dbReference type="EMBL" id="JAHUTI010003872">
    <property type="protein sequence ID" value="MED6233887.1"/>
    <property type="molecule type" value="Genomic_DNA"/>
</dbReference>
<evidence type="ECO:0000313" key="2">
    <source>
        <dbReference type="Proteomes" id="UP001345963"/>
    </source>
</evidence>
<keyword evidence="2" id="KW-1185">Reference proteome</keyword>
<proteinExistence type="predicted"/>
<protein>
    <submittedName>
        <fullName evidence="1">Uncharacterized protein</fullName>
    </submittedName>
</protein>
<accession>A0ABU7A730</accession>
<comment type="caution">
    <text evidence="1">The sequence shown here is derived from an EMBL/GenBank/DDBJ whole genome shotgun (WGS) entry which is preliminary data.</text>
</comment>
<dbReference type="PANTHER" id="PTHR31025:SF30">
    <property type="entry name" value="SI:DKEY-15H8.17"/>
    <property type="match status" value="1"/>
</dbReference>
<organism evidence="1 2">
    <name type="scientific">Ataeniobius toweri</name>
    <dbReference type="NCBI Taxonomy" id="208326"/>
    <lineage>
        <taxon>Eukaryota</taxon>
        <taxon>Metazoa</taxon>
        <taxon>Chordata</taxon>
        <taxon>Craniata</taxon>
        <taxon>Vertebrata</taxon>
        <taxon>Euteleostomi</taxon>
        <taxon>Actinopterygii</taxon>
        <taxon>Neopterygii</taxon>
        <taxon>Teleostei</taxon>
        <taxon>Neoteleostei</taxon>
        <taxon>Acanthomorphata</taxon>
        <taxon>Ovalentaria</taxon>
        <taxon>Atherinomorphae</taxon>
        <taxon>Cyprinodontiformes</taxon>
        <taxon>Goodeidae</taxon>
        <taxon>Ataeniobius</taxon>
    </lineage>
</organism>
<dbReference type="PANTHER" id="PTHR31025">
    <property type="entry name" value="SI:CH211-196P9.1-RELATED"/>
    <property type="match status" value="1"/>
</dbReference>
<sequence length="297" mass="32611">MQLVLLCREQDFRYFGQDLVLGTLVKDLKDLEVSGVELPNGEIRRASVCAIVGDNLGSHGIGGIMSATFGEEIQRTINKALPGLPQVKLEKLVERLVSWGVETINDLKYVEGAPGADLSDVLPPIQIRKLLDSFKTADEQVGIMVSKLLLAHFQEDQGGLLLCADRCATAADLEGTHNLPPSPRLIALGDGFTFDQWMISIEGEIVSEGTQPTFLAGLAALFATFFVFNLEYPEEATCTLEFIQRRFLGLNPERGTKAAKGKVTSKTTGRLVQKKQTAVNPHVSTLLCQIMDYQWNF</sequence>
<evidence type="ECO:0000313" key="1">
    <source>
        <dbReference type="EMBL" id="MED6233887.1"/>
    </source>
</evidence>
<gene>
    <name evidence="1" type="ORF">ATANTOWER_018633</name>
</gene>
<dbReference type="Proteomes" id="UP001345963">
    <property type="component" value="Unassembled WGS sequence"/>
</dbReference>
<name>A0ABU7A730_9TELE</name>